<dbReference type="Proteomes" id="UP000194236">
    <property type="component" value="Unassembled WGS sequence"/>
</dbReference>
<dbReference type="OrthoDB" id="6359065at2759"/>
<evidence type="ECO:0000256" key="1">
    <source>
        <dbReference type="SAM" id="MobiDB-lite"/>
    </source>
</evidence>
<dbReference type="AlphaFoldDB" id="A0A1Y3B008"/>
<sequence>MNDPIEMDEPKEEDRQHDDYGDDGNDGLFPGLFSFNNRSMKSLETTNRLEEQPFSHDYKKYISYPMETESSDNIHKLAFTDVESFRPDHGYLHMQHSNGYGLPLFDTISNYPNIKNFPKHGIECA</sequence>
<comment type="caution">
    <text evidence="2">The sequence shown here is derived from an EMBL/GenBank/DDBJ whole genome shotgun (WGS) entry which is preliminary data.</text>
</comment>
<reference evidence="2 3" key="1">
    <citation type="submission" date="2017-03" db="EMBL/GenBank/DDBJ databases">
        <title>Genome Survey of Euroglyphus maynei.</title>
        <authorList>
            <person name="Arlian L.G."/>
            <person name="Morgan M.S."/>
            <person name="Rider S.D."/>
        </authorList>
    </citation>
    <scope>NUCLEOTIDE SEQUENCE [LARGE SCALE GENOMIC DNA]</scope>
    <source>
        <strain evidence="2">Arlian Lab</strain>
        <tissue evidence="2">Whole body</tissue>
    </source>
</reference>
<name>A0A1Y3B008_EURMA</name>
<gene>
    <name evidence="2" type="ORF">BLA29_013460</name>
</gene>
<protein>
    <submittedName>
        <fullName evidence="2">Uncharacterized protein</fullName>
    </submittedName>
</protein>
<evidence type="ECO:0000313" key="3">
    <source>
        <dbReference type="Proteomes" id="UP000194236"/>
    </source>
</evidence>
<feature type="region of interest" description="Disordered" evidence="1">
    <location>
        <begin position="1"/>
        <end position="25"/>
    </location>
</feature>
<accession>A0A1Y3B008</accession>
<evidence type="ECO:0000313" key="2">
    <source>
        <dbReference type="EMBL" id="OTF72685.1"/>
    </source>
</evidence>
<dbReference type="EMBL" id="MUJZ01055080">
    <property type="protein sequence ID" value="OTF72685.1"/>
    <property type="molecule type" value="Genomic_DNA"/>
</dbReference>
<feature type="compositionally biased region" description="Acidic residues" evidence="1">
    <location>
        <begin position="1"/>
        <end position="11"/>
    </location>
</feature>
<proteinExistence type="predicted"/>
<organism evidence="2 3">
    <name type="scientific">Euroglyphus maynei</name>
    <name type="common">Mayne's house dust mite</name>
    <dbReference type="NCBI Taxonomy" id="6958"/>
    <lineage>
        <taxon>Eukaryota</taxon>
        <taxon>Metazoa</taxon>
        <taxon>Ecdysozoa</taxon>
        <taxon>Arthropoda</taxon>
        <taxon>Chelicerata</taxon>
        <taxon>Arachnida</taxon>
        <taxon>Acari</taxon>
        <taxon>Acariformes</taxon>
        <taxon>Sarcoptiformes</taxon>
        <taxon>Astigmata</taxon>
        <taxon>Psoroptidia</taxon>
        <taxon>Analgoidea</taxon>
        <taxon>Pyroglyphidae</taxon>
        <taxon>Pyroglyphinae</taxon>
        <taxon>Euroglyphus</taxon>
    </lineage>
</organism>
<feature type="non-terminal residue" evidence="2">
    <location>
        <position position="125"/>
    </location>
</feature>
<keyword evidence="3" id="KW-1185">Reference proteome</keyword>